<protein>
    <submittedName>
        <fullName evidence="11">TRAP transporter small permease subunit</fullName>
    </submittedName>
</protein>
<feature type="transmembrane region" description="Helical" evidence="9">
    <location>
        <begin position="45"/>
        <end position="65"/>
    </location>
</feature>
<keyword evidence="7 9" id="KW-0472">Membrane</keyword>
<organism evidence="11 12">
    <name type="scientific">candidate division KSB3 bacterium</name>
    <dbReference type="NCBI Taxonomy" id="2044937"/>
    <lineage>
        <taxon>Bacteria</taxon>
        <taxon>candidate division KSB3</taxon>
    </lineage>
</organism>
<sequence length="169" mass="19932">MNGLSKKLFDILEIYLPVVIFFLLILTVFIQVVSRYGLNRPLPKFFELSIYSFVWAIYLGAALAKRYDQHIRFDIFYRQFSPKVRAGVDIVFDLLTTGVMLLLLYPSIEYTIWNYKIKASALRIPWTYLLLCFPIFIVLIILHNGLAVYHNIALLRGRERPREEVLPWQ</sequence>
<comment type="similarity">
    <text evidence="8">Belongs to the TRAP transporter small permease family.</text>
</comment>
<evidence type="ECO:0000256" key="8">
    <source>
        <dbReference type="ARBA" id="ARBA00038436"/>
    </source>
</evidence>
<evidence type="ECO:0000256" key="9">
    <source>
        <dbReference type="SAM" id="Phobius"/>
    </source>
</evidence>
<keyword evidence="4" id="KW-0997">Cell inner membrane</keyword>
<dbReference type="EMBL" id="WJJP01000174">
    <property type="protein sequence ID" value="MBD3324017.1"/>
    <property type="molecule type" value="Genomic_DNA"/>
</dbReference>
<feature type="transmembrane region" description="Helical" evidence="9">
    <location>
        <begin position="12"/>
        <end position="33"/>
    </location>
</feature>
<evidence type="ECO:0000313" key="11">
    <source>
        <dbReference type="EMBL" id="MBD3324017.1"/>
    </source>
</evidence>
<dbReference type="PANTHER" id="PTHR35011">
    <property type="entry name" value="2,3-DIKETO-L-GULONATE TRAP TRANSPORTER SMALL PERMEASE PROTEIN YIAM"/>
    <property type="match status" value="1"/>
</dbReference>
<evidence type="ECO:0000256" key="7">
    <source>
        <dbReference type="ARBA" id="ARBA00023136"/>
    </source>
</evidence>
<feature type="domain" description="Tripartite ATP-independent periplasmic transporters DctQ component" evidence="10">
    <location>
        <begin position="24"/>
        <end position="146"/>
    </location>
</feature>
<evidence type="ECO:0000256" key="6">
    <source>
        <dbReference type="ARBA" id="ARBA00022989"/>
    </source>
</evidence>
<evidence type="ECO:0000256" key="2">
    <source>
        <dbReference type="ARBA" id="ARBA00022448"/>
    </source>
</evidence>
<dbReference type="InterPro" id="IPR055348">
    <property type="entry name" value="DctQ"/>
</dbReference>
<dbReference type="PANTHER" id="PTHR35011:SF4">
    <property type="entry name" value="SLL1102 PROTEIN"/>
    <property type="match status" value="1"/>
</dbReference>
<keyword evidence="2" id="KW-0813">Transport</keyword>
<gene>
    <name evidence="11" type="ORF">GF339_05495</name>
</gene>
<keyword evidence="3" id="KW-1003">Cell membrane</keyword>
<evidence type="ECO:0000259" key="10">
    <source>
        <dbReference type="Pfam" id="PF04290"/>
    </source>
</evidence>
<dbReference type="GO" id="GO:0005886">
    <property type="term" value="C:plasma membrane"/>
    <property type="evidence" value="ECO:0007669"/>
    <property type="project" value="UniProtKB-SubCell"/>
</dbReference>
<name>A0A9D5JTN6_9BACT</name>
<dbReference type="Pfam" id="PF04290">
    <property type="entry name" value="DctQ"/>
    <property type="match status" value="1"/>
</dbReference>
<reference evidence="11" key="1">
    <citation type="submission" date="2019-11" db="EMBL/GenBank/DDBJ databases">
        <title>Microbial mats filling the niche in hypersaline microbial mats.</title>
        <authorList>
            <person name="Wong H.L."/>
            <person name="Macleod F.I."/>
            <person name="White R.A. III"/>
            <person name="Burns B.P."/>
        </authorList>
    </citation>
    <scope>NUCLEOTIDE SEQUENCE</scope>
    <source>
        <strain evidence="11">Rbin_158</strain>
    </source>
</reference>
<dbReference type="Proteomes" id="UP000649604">
    <property type="component" value="Unassembled WGS sequence"/>
</dbReference>
<keyword evidence="5 9" id="KW-0812">Transmembrane</keyword>
<feature type="transmembrane region" description="Helical" evidence="9">
    <location>
        <begin position="86"/>
        <end position="108"/>
    </location>
</feature>
<feature type="transmembrane region" description="Helical" evidence="9">
    <location>
        <begin position="128"/>
        <end position="152"/>
    </location>
</feature>
<evidence type="ECO:0000256" key="1">
    <source>
        <dbReference type="ARBA" id="ARBA00004429"/>
    </source>
</evidence>
<dbReference type="AlphaFoldDB" id="A0A9D5JTN6"/>
<dbReference type="InterPro" id="IPR007387">
    <property type="entry name" value="TRAP_DctQ"/>
</dbReference>
<keyword evidence="6 9" id="KW-1133">Transmembrane helix</keyword>
<evidence type="ECO:0000256" key="3">
    <source>
        <dbReference type="ARBA" id="ARBA00022475"/>
    </source>
</evidence>
<evidence type="ECO:0000256" key="4">
    <source>
        <dbReference type="ARBA" id="ARBA00022519"/>
    </source>
</evidence>
<evidence type="ECO:0000313" key="12">
    <source>
        <dbReference type="Proteomes" id="UP000649604"/>
    </source>
</evidence>
<evidence type="ECO:0000256" key="5">
    <source>
        <dbReference type="ARBA" id="ARBA00022692"/>
    </source>
</evidence>
<comment type="caution">
    <text evidence="11">The sequence shown here is derived from an EMBL/GenBank/DDBJ whole genome shotgun (WGS) entry which is preliminary data.</text>
</comment>
<proteinExistence type="inferred from homology"/>
<comment type="subcellular location">
    <subcellularLocation>
        <location evidence="1">Cell inner membrane</location>
        <topology evidence="1">Multi-pass membrane protein</topology>
    </subcellularLocation>
</comment>
<accession>A0A9D5JTN6</accession>